<proteinExistence type="predicted"/>
<keyword evidence="2" id="KW-1185">Reference proteome</keyword>
<dbReference type="Gene3D" id="1.25.40.10">
    <property type="entry name" value="Tetratricopeptide repeat domain"/>
    <property type="match status" value="1"/>
</dbReference>
<dbReference type="STRING" id="236234.A0A1J9RWJ7"/>
<dbReference type="InterPro" id="IPR050754">
    <property type="entry name" value="FKBP4/5/8-like"/>
</dbReference>
<dbReference type="PANTHER" id="PTHR46512:SF9">
    <property type="entry name" value="PEPTIDYLPROLYL ISOMERASE"/>
    <property type="match status" value="1"/>
</dbReference>
<dbReference type="GeneID" id="31015700"/>
<protein>
    <submittedName>
        <fullName evidence="1">Tetratricopeptide-like helical protein</fullName>
    </submittedName>
</protein>
<sequence>MSAPDADSATPPFFRLPRELRDEVYASALAPHNFRVEHDDDHVEYKYDLRLMRVNRQLHDEATQVFRRLNVFARIETPWPEAKQHISGEGRVPIVASGPAAASFSAAHLRVNIEAYQYAFGHDETHSLVVLVDHLPHFCRMWYYSDLSHPGLNTHLRLTLALQDPFSPTTADNRIPQALKRRMLAPFGDIKHLHALRIEGQADASLEAELRSAQAVPYKTAEECLEEASRLKDEGNAALQKNQFREALRLYEEAFLAMHIVVSGKRRSIWGNAYFETHLHEGQFADQYGQLVRLVLRVKLVANTTLAYLKLEDYHMTKFWGMRSIQLMRDGMGIENDDDDQPMPGFAAANEMGKIYYRTALACKALDETEQARKLLRIAVQYLPRDPHVQAALASVALRI</sequence>
<accession>A0A1J9RWJ7</accession>
<dbReference type="EMBL" id="MNUE01000040">
    <property type="protein sequence ID" value="OJD32212.1"/>
    <property type="molecule type" value="Genomic_DNA"/>
</dbReference>
<dbReference type="PANTHER" id="PTHR46512">
    <property type="entry name" value="PEPTIDYLPROLYL ISOMERASE"/>
    <property type="match status" value="1"/>
</dbReference>
<gene>
    <name evidence="1" type="ORF">BKCO1_4000030</name>
</gene>
<dbReference type="SUPFAM" id="SSF48452">
    <property type="entry name" value="TPR-like"/>
    <property type="match status" value="1"/>
</dbReference>
<evidence type="ECO:0000313" key="2">
    <source>
        <dbReference type="Proteomes" id="UP000183809"/>
    </source>
</evidence>
<name>A0A1J9RWJ7_9PEZI</name>
<dbReference type="AlphaFoldDB" id="A0A1J9RWJ7"/>
<evidence type="ECO:0000313" key="1">
    <source>
        <dbReference type="EMBL" id="OJD32212.1"/>
    </source>
</evidence>
<reference evidence="1 2" key="1">
    <citation type="submission" date="2016-10" db="EMBL/GenBank/DDBJ databases">
        <title>Proteomics and genomics reveal pathogen-plant mechanisms compatible with a hemibiotrophic lifestyle of Diplodia corticola.</title>
        <authorList>
            <person name="Fernandes I."/>
            <person name="De Jonge R."/>
            <person name="Van De Peer Y."/>
            <person name="Devreese B."/>
            <person name="Alves A."/>
            <person name="Esteves A.C."/>
        </authorList>
    </citation>
    <scope>NUCLEOTIDE SEQUENCE [LARGE SCALE GENOMIC DNA]</scope>
    <source>
        <strain evidence="1 2">CBS 112549</strain>
    </source>
</reference>
<comment type="caution">
    <text evidence="1">The sequence shown here is derived from an EMBL/GenBank/DDBJ whole genome shotgun (WGS) entry which is preliminary data.</text>
</comment>
<dbReference type="InterPro" id="IPR011990">
    <property type="entry name" value="TPR-like_helical_dom_sf"/>
</dbReference>
<dbReference type="RefSeq" id="XP_020128472.1">
    <property type="nucleotide sequence ID" value="XM_020275439.1"/>
</dbReference>
<organism evidence="1 2">
    <name type="scientific">Diplodia corticola</name>
    <dbReference type="NCBI Taxonomy" id="236234"/>
    <lineage>
        <taxon>Eukaryota</taxon>
        <taxon>Fungi</taxon>
        <taxon>Dikarya</taxon>
        <taxon>Ascomycota</taxon>
        <taxon>Pezizomycotina</taxon>
        <taxon>Dothideomycetes</taxon>
        <taxon>Dothideomycetes incertae sedis</taxon>
        <taxon>Botryosphaeriales</taxon>
        <taxon>Botryosphaeriaceae</taxon>
        <taxon>Diplodia</taxon>
    </lineage>
</organism>
<dbReference type="OrthoDB" id="5229512at2759"/>
<dbReference type="Proteomes" id="UP000183809">
    <property type="component" value="Unassembled WGS sequence"/>
</dbReference>